<evidence type="ECO:0000313" key="1">
    <source>
        <dbReference type="EMBL" id="SER60012.1"/>
    </source>
</evidence>
<gene>
    <name evidence="1" type="ORF">SAMN05661109_00547</name>
</gene>
<dbReference type="InterPro" id="IPR038555">
    <property type="entry name" value="Zincin_1_sf"/>
</dbReference>
<dbReference type="AlphaFoldDB" id="A0A1H9QHT1"/>
<sequence length="131" mass="14654">MAVPRYRTRSLRFDQAVLEAYAPLQNAYFDQLAGVDLAVDTVPRMRLRADMTVLPDDIVADGPVPLGRILQAGVDSQGLPTRARIVIFRAPVEQRCTNAYERAELLTWILTALIANYLNVSPEDIDSGFEY</sequence>
<accession>A0A1H9QHT1</accession>
<keyword evidence="2" id="KW-1185">Reference proteome</keyword>
<name>A0A1H9QHT1_9CORY</name>
<dbReference type="EMBL" id="FOGQ01000002">
    <property type="protein sequence ID" value="SER60012.1"/>
    <property type="molecule type" value="Genomic_DNA"/>
</dbReference>
<dbReference type="Proteomes" id="UP000198929">
    <property type="component" value="Unassembled WGS sequence"/>
</dbReference>
<dbReference type="Gene3D" id="3.30.2010.20">
    <property type="match status" value="1"/>
</dbReference>
<dbReference type="STRING" id="1121357.SAMN05661109_00547"/>
<proteinExistence type="predicted"/>
<dbReference type="SUPFAM" id="SSF55486">
    <property type="entry name" value="Metalloproteases ('zincins'), catalytic domain"/>
    <property type="match status" value="1"/>
</dbReference>
<protein>
    <submittedName>
        <fullName evidence="1">Zinicin-like metallopeptidase</fullName>
    </submittedName>
</protein>
<dbReference type="CDD" id="cd12954">
    <property type="entry name" value="MMP_TTHA0227_like_1"/>
    <property type="match status" value="1"/>
</dbReference>
<evidence type="ECO:0000313" key="2">
    <source>
        <dbReference type="Proteomes" id="UP000198929"/>
    </source>
</evidence>
<organism evidence="1 2">
    <name type="scientific">Corynebacterium cystitidis DSM 20524</name>
    <dbReference type="NCBI Taxonomy" id="1121357"/>
    <lineage>
        <taxon>Bacteria</taxon>
        <taxon>Bacillati</taxon>
        <taxon>Actinomycetota</taxon>
        <taxon>Actinomycetes</taxon>
        <taxon>Mycobacteriales</taxon>
        <taxon>Corynebacteriaceae</taxon>
        <taxon>Corynebacterium</taxon>
    </lineage>
</organism>
<reference evidence="2" key="1">
    <citation type="submission" date="2016-10" db="EMBL/GenBank/DDBJ databases">
        <authorList>
            <person name="Varghese N."/>
            <person name="Submissions S."/>
        </authorList>
    </citation>
    <scope>NUCLEOTIDE SEQUENCE [LARGE SCALE GENOMIC DNA]</scope>
    <source>
        <strain evidence="2">DSM 20524</strain>
    </source>
</reference>